<feature type="domain" description="CobW C-terminal" evidence="4">
    <location>
        <begin position="122"/>
        <end position="175"/>
    </location>
</feature>
<dbReference type="GO" id="GO:0005737">
    <property type="term" value="C:cytoplasm"/>
    <property type="evidence" value="ECO:0007669"/>
    <property type="project" value="TreeGrafter"/>
</dbReference>
<keyword evidence="1" id="KW-0547">Nucleotide-binding</keyword>
<dbReference type="GO" id="GO:0000166">
    <property type="term" value="F:nucleotide binding"/>
    <property type="evidence" value="ECO:0007669"/>
    <property type="project" value="UniProtKB-KW"/>
</dbReference>
<dbReference type="PANTHER" id="PTHR13748">
    <property type="entry name" value="COBW-RELATED"/>
    <property type="match status" value="1"/>
</dbReference>
<gene>
    <name evidence="5" type="ORF">IPL58_10075</name>
</gene>
<dbReference type="Pfam" id="PF07683">
    <property type="entry name" value="CobW_C"/>
    <property type="match status" value="1"/>
</dbReference>
<dbReference type="EMBL" id="JADJUC010000009">
    <property type="protein sequence ID" value="MBK8524412.1"/>
    <property type="molecule type" value="Genomic_DNA"/>
</dbReference>
<evidence type="ECO:0000256" key="2">
    <source>
        <dbReference type="ARBA" id="ARBA00023186"/>
    </source>
</evidence>
<comment type="caution">
    <text evidence="5">The sequence shown here is derived from an EMBL/GenBank/DDBJ whole genome shotgun (WGS) entry which is preliminary data.</text>
</comment>
<dbReference type="SUPFAM" id="SSF90002">
    <property type="entry name" value="Hypothetical protein YjiA, C-terminal domain"/>
    <property type="match status" value="1"/>
</dbReference>
<dbReference type="Proteomes" id="UP000886689">
    <property type="component" value="Unassembled WGS sequence"/>
</dbReference>
<evidence type="ECO:0000313" key="6">
    <source>
        <dbReference type="Proteomes" id="UP000886689"/>
    </source>
</evidence>
<protein>
    <submittedName>
        <fullName evidence="5">GTP-binding protein</fullName>
    </submittedName>
</protein>
<feature type="region of interest" description="Disordered" evidence="3">
    <location>
        <begin position="70"/>
        <end position="90"/>
    </location>
</feature>
<dbReference type="AlphaFoldDB" id="A0A9D7PS73"/>
<dbReference type="InterPro" id="IPR051316">
    <property type="entry name" value="Zinc-reg_GTPase_activator"/>
</dbReference>
<dbReference type="Gene3D" id="3.40.50.300">
    <property type="entry name" value="P-loop containing nucleotide triphosphate hydrolases"/>
    <property type="match status" value="1"/>
</dbReference>
<dbReference type="InterPro" id="IPR036627">
    <property type="entry name" value="CobW-likC_sf"/>
</dbReference>
<dbReference type="InterPro" id="IPR027417">
    <property type="entry name" value="P-loop_NTPase"/>
</dbReference>
<dbReference type="PANTHER" id="PTHR13748:SF62">
    <property type="entry name" value="COBW DOMAIN-CONTAINING PROTEIN"/>
    <property type="match status" value="1"/>
</dbReference>
<name>A0A9D7PS73_9PROT</name>
<proteinExistence type="predicted"/>
<evidence type="ECO:0000313" key="5">
    <source>
        <dbReference type="EMBL" id="MBK8524412.1"/>
    </source>
</evidence>
<sequence>MADRLLLTKCDLATPEQIARVGQRIARINPGAPQIEVRRGAVDAAVLAGCGFYDPVSKTADVRHRLGEEVGSAAASEGRPGHDHGTRPASPRCPRAWFRPALLATICLERVCPKPPTLLLPTRGDRILRLKGLDDVVGDDLPRVIHCVQTSRCPEAALPAWPDDDRRSRLVFIVRISNANN</sequence>
<reference evidence="5" key="1">
    <citation type="submission" date="2020-10" db="EMBL/GenBank/DDBJ databases">
        <title>Connecting structure to function with the recovery of over 1000 high-quality activated sludge metagenome-assembled genomes encoding full-length rRNA genes using long-read sequencing.</title>
        <authorList>
            <person name="Singleton C.M."/>
            <person name="Petriglieri F."/>
            <person name="Kristensen J.M."/>
            <person name="Kirkegaard R.H."/>
            <person name="Michaelsen T.Y."/>
            <person name="Andersen M.H."/>
            <person name="Karst S.M."/>
            <person name="Dueholm M.S."/>
            <person name="Nielsen P.H."/>
            <person name="Albertsen M."/>
        </authorList>
    </citation>
    <scope>NUCLEOTIDE SEQUENCE</scope>
    <source>
        <strain evidence="5">Hirt_18-Q3-R61-65_BATAC.395</strain>
    </source>
</reference>
<evidence type="ECO:0000259" key="4">
    <source>
        <dbReference type="Pfam" id="PF07683"/>
    </source>
</evidence>
<evidence type="ECO:0000256" key="1">
    <source>
        <dbReference type="ARBA" id="ARBA00022741"/>
    </source>
</evidence>
<evidence type="ECO:0000256" key="3">
    <source>
        <dbReference type="SAM" id="MobiDB-lite"/>
    </source>
</evidence>
<dbReference type="Gene3D" id="3.30.1220.10">
    <property type="entry name" value="CobW-like, C-terminal domain"/>
    <property type="match status" value="1"/>
</dbReference>
<keyword evidence="2" id="KW-0143">Chaperone</keyword>
<dbReference type="InterPro" id="IPR011629">
    <property type="entry name" value="CobW-like_C"/>
</dbReference>
<organism evidence="5 6">
    <name type="scientific">Candidatus Proximibacter danicus</name>
    <dbReference type="NCBI Taxonomy" id="2954365"/>
    <lineage>
        <taxon>Bacteria</taxon>
        <taxon>Pseudomonadati</taxon>
        <taxon>Pseudomonadota</taxon>
        <taxon>Betaproteobacteria</taxon>
        <taxon>Candidatus Proximibacter</taxon>
    </lineage>
</organism>
<accession>A0A9D7PS73</accession>